<keyword evidence="6" id="KW-0175">Coiled coil</keyword>
<proteinExistence type="inferred from homology"/>
<gene>
    <name evidence="10" type="primary">recJ</name>
    <name evidence="10" type="ORF">HYX28_10575</name>
</gene>
<evidence type="ECO:0000256" key="2">
    <source>
        <dbReference type="ARBA" id="ARBA00019841"/>
    </source>
</evidence>
<dbReference type="InterPro" id="IPR041122">
    <property type="entry name" value="RecJ_OB"/>
</dbReference>
<dbReference type="InterPro" id="IPR001667">
    <property type="entry name" value="DDH_dom"/>
</dbReference>
<dbReference type="InterPro" id="IPR003156">
    <property type="entry name" value="DHHA1_dom"/>
</dbReference>
<dbReference type="PANTHER" id="PTHR30255">
    <property type="entry name" value="SINGLE-STRANDED-DNA-SPECIFIC EXONUCLEASE RECJ"/>
    <property type="match status" value="1"/>
</dbReference>
<feature type="coiled-coil region" evidence="6">
    <location>
        <begin position="308"/>
        <end position="342"/>
    </location>
</feature>
<comment type="similarity">
    <text evidence="1">Belongs to the RecJ family.</text>
</comment>
<evidence type="ECO:0000256" key="1">
    <source>
        <dbReference type="ARBA" id="ARBA00005915"/>
    </source>
</evidence>
<reference evidence="10" key="1">
    <citation type="submission" date="2020-07" db="EMBL/GenBank/DDBJ databases">
        <title>Huge and variable diversity of episymbiotic CPR bacteria and DPANN archaea in groundwater ecosystems.</title>
        <authorList>
            <person name="He C.Y."/>
            <person name="Keren R."/>
            <person name="Whittaker M."/>
            <person name="Farag I.F."/>
            <person name="Doudna J."/>
            <person name="Cate J.H.D."/>
            <person name="Banfield J.F."/>
        </authorList>
    </citation>
    <scope>NUCLEOTIDE SEQUENCE</scope>
    <source>
        <strain evidence="10">NC_groundwater_580_Pr5_B-0.1um_64_19</strain>
    </source>
</reference>
<dbReference type="AlphaFoldDB" id="A0A932EQF6"/>
<evidence type="ECO:0000256" key="6">
    <source>
        <dbReference type="SAM" id="Coils"/>
    </source>
</evidence>
<dbReference type="Proteomes" id="UP000779809">
    <property type="component" value="Unassembled WGS sequence"/>
</dbReference>
<dbReference type="InterPro" id="IPR004610">
    <property type="entry name" value="RecJ"/>
</dbReference>
<keyword evidence="3" id="KW-0540">Nuclease</keyword>
<feature type="domain" description="DDH" evidence="7">
    <location>
        <begin position="76"/>
        <end position="232"/>
    </location>
</feature>
<dbReference type="GO" id="GO:0008409">
    <property type="term" value="F:5'-3' exonuclease activity"/>
    <property type="evidence" value="ECO:0007669"/>
    <property type="project" value="InterPro"/>
</dbReference>
<evidence type="ECO:0000313" key="10">
    <source>
        <dbReference type="EMBL" id="MBI2679212.1"/>
    </source>
</evidence>
<evidence type="ECO:0000259" key="9">
    <source>
        <dbReference type="Pfam" id="PF17768"/>
    </source>
</evidence>
<accession>A0A932EQF6</accession>
<keyword evidence="5 10" id="KW-0269">Exonuclease</keyword>
<dbReference type="InterPro" id="IPR051673">
    <property type="entry name" value="SSDNA_exonuclease_RecJ"/>
</dbReference>
<comment type="caution">
    <text evidence="10">The sequence shown here is derived from an EMBL/GenBank/DDBJ whole genome shotgun (WGS) entry which is preliminary data.</text>
</comment>
<dbReference type="InterPro" id="IPR038763">
    <property type="entry name" value="DHH_sf"/>
</dbReference>
<keyword evidence="4" id="KW-0378">Hydrolase</keyword>
<evidence type="ECO:0000259" key="7">
    <source>
        <dbReference type="Pfam" id="PF01368"/>
    </source>
</evidence>
<evidence type="ECO:0000259" key="8">
    <source>
        <dbReference type="Pfam" id="PF02272"/>
    </source>
</evidence>
<dbReference type="Pfam" id="PF02272">
    <property type="entry name" value="DHHA1"/>
    <property type="match status" value="1"/>
</dbReference>
<organism evidence="10 11">
    <name type="scientific">Candidatus Korobacter versatilis</name>
    <dbReference type="NCBI Taxonomy" id="658062"/>
    <lineage>
        <taxon>Bacteria</taxon>
        <taxon>Pseudomonadati</taxon>
        <taxon>Acidobacteriota</taxon>
        <taxon>Terriglobia</taxon>
        <taxon>Terriglobales</taxon>
        <taxon>Candidatus Korobacteraceae</taxon>
        <taxon>Candidatus Korobacter</taxon>
    </lineage>
</organism>
<evidence type="ECO:0000256" key="4">
    <source>
        <dbReference type="ARBA" id="ARBA00022801"/>
    </source>
</evidence>
<dbReference type="GO" id="GO:0006281">
    <property type="term" value="P:DNA repair"/>
    <property type="evidence" value="ECO:0007669"/>
    <property type="project" value="InterPro"/>
</dbReference>
<dbReference type="SUPFAM" id="SSF64182">
    <property type="entry name" value="DHH phosphoesterases"/>
    <property type="match status" value="1"/>
</dbReference>
<feature type="domain" description="DHHA1" evidence="8">
    <location>
        <begin position="356"/>
        <end position="447"/>
    </location>
</feature>
<name>A0A932EQF6_9BACT</name>
<dbReference type="GO" id="GO:0006310">
    <property type="term" value="P:DNA recombination"/>
    <property type="evidence" value="ECO:0007669"/>
    <property type="project" value="InterPro"/>
</dbReference>
<evidence type="ECO:0000256" key="3">
    <source>
        <dbReference type="ARBA" id="ARBA00022722"/>
    </source>
</evidence>
<evidence type="ECO:0000256" key="5">
    <source>
        <dbReference type="ARBA" id="ARBA00022839"/>
    </source>
</evidence>
<dbReference type="GO" id="GO:0003676">
    <property type="term" value="F:nucleic acid binding"/>
    <property type="evidence" value="ECO:0007669"/>
    <property type="project" value="InterPro"/>
</dbReference>
<dbReference type="Pfam" id="PF17768">
    <property type="entry name" value="RecJ_OB"/>
    <property type="match status" value="1"/>
</dbReference>
<sequence length="579" mass="63173">MRWTVRPFDSAVVSRLASANVRPVVARLLAQRGVETPEAAAAFLHPKLEDLHSPYLMAGMTRAVERLLAAIERKEKILIYGDYDVDGTTAVVILKTGIELCGGAAEYHVPHRIREGYGMKDDVIERAGAEGVRLIISVDTGIRAFDAAETAARLGIDLIVTDHHLPESAQGLVPKAHAVLNPNQPGCEYPCKSLCGAGVAFKLVQALLEKRKDAAERRKLELSFLKMVAIATVADAVPLQGENRVFAKLGLEGLRTQANPGLRALIACAQLDPRKKPLTAADIAFRIAPRLNAAGRMDVARDVIELFSVRDEARAKELAEKLNKLNSDRQQEEARIIAAIHERIEGDAMLRESFCIVVDGDDWHRGVIGIAATRVVERFNRPALVVAKIAGEAHGSGRSIPAFHLLDALEASPELFDRFGGHAHAVGFALPSERVPELRARLDAYARTKLTLADFEPALLVDSELEFKDITPALLEAVQQLEPFGMGNREPVFAVRDARIAVPPKILKEKHLKLRVVADGGSRALDLLGWRMAELMASHELKAGDAVEFACKLDENAHPDFGGLQLTLCDLRKHSAVAE</sequence>
<dbReference type="Gene3D" id="3.90.1640.30">
    <property type="match status" value="1"/>
</dbReference>
<dbReference type="NCBIfam" id="TIGR00644">
    <property type="entry name" value="recJ"/>
    <property type="match status" value="1"/>
</dbReference>
<evidence type="ECO:0000313" key="11">
    <source>
        <dbReference type="Proteomes" id="UP000779809"/>
    </source>
</evidence>
<feature type="domain" description="RecJ OB" evidence="9">
    <location>
        <begin position="461"/>
        <end position="569"/>
    </location>
</feature>
<dbReference type="Gene3D" id="3.10.310.30">
    <property type="match status" value="1"/>
</dbReference>
<protein>
    <recommendedName>
        <fullName evidence="2">Single-stranded-DNA-specific exonuclease RecJ</fullName>
    </recommendedName>
</protein>
<dbReference type="EMBL" id="JACPNR010000013">
    <property type="protein sequence ID" value="MBI2679212.1"/>
    <property type="molecule type" value="Genomic_DNA"/>
</dbReference>
<dbReference type="Pfam" id="PF01368">
    <property type="entry name" value="DHH"/>
    <property type="match status" value="1"/>
</dbReference>
<dbReference type="PANTHER" id="PTHR30255:SF2">
    <property type="entry name" value="SINGLE-STRANDED-DNA-SPECIFIC EXONUCLEASE RECJ"/>
    <property type="match status" value="1"/>
</dbReference>